<comment type="caution">
    <text evidence="2">Lacks conserved residue(s) required for the propagation of feature annotation.</text>
</comment>
<organism evidence="5 6">
    <name type="scientific">Geoalkalibacter subterraneus</name>
    <dbReference type="NCBI Taxonomy" id="483547"/>
    <lineage>
        <taxon>Bacteria</taxon>
        <taxon>Pseudomonadati</taxon>
        <taxon>Thermodesulfobacteriota</taxon>
        <taxon>Desulfuromonadia</taxon>
        <taxon>Desulfuromonadales</taxon>
        <taxon>Geoalkalibacteraceae</taxon>
        <taxon>Geoalkalibacter</taxon>
    </lineage>
</organism>
<feature type="binding site" evidence="2">
    <location>
        <position position="47"/>
    </location>
    <ligand>
        <name>Mg(2+)</name>
        <dbReference type="ChEBI" id="CHEBI:18420"/>
        <label>4</label>
    </ligand>
</feature>
<keyword evidence="6" id="KW-1185">Reference proteome</keyword>
<comment type="function">
    <text evidence="2">Catalyzes the ATP-dependent phosphorylation of thiamine-monophosphate (TMP) to form thiamine-pyrophosphate (TPP), the active form of vitamin B1.</text>
</comment>
<keyword evidence="2 5" id="KW-0418">Kinase</keyword>
<feature type="binding site" evidence="2">
    <location>
        <position position="48"/>
    </location>
    <ligand>
        <name>Mg(2+)</name>
        <dbReference type="ChEBI" id="CHEBI:18420"/>
        <label>1</label>
    </ligand>
</feature>
<comment type="similarity">
    <text evidence="2">Belongs to the thiamine-monophosphate kinase family.</text>
</comment>
<evidence type="ECO:0000313" key="6">
    <source>
        <dbReference type="Proteomes" id="UP000035036"/>
    </source>
</evidence>
<feature type="domain" description="PurM-like N-terminal" evidence="3">
    <location>
        <begin position="30"/>
        <end position="144"/>
    </location>
</feature>
<proteinExistence type="inferred from homology"/>
<feature type="binding site" evidence="2">
    <location>
        <position position="152"/>
    </location>
    <ligand>
        <name>ATP</name>
        <dbReference type="ChEBI" id="CHEBI:30616"/>
    </ligand>
</feature>
<dbReference type="Pfam" id="PF00586">
    <property type="entry name" value="AIRS"/>
    <property type="match status" value="1"/>
</dbReference>
<dbReference type="KEGG" id="gsb:GSUB_15825"/>
<keyword evidence="2" id="KW-0808">Transferase</keyword>
<reference evidence="5 6" key="1">
    <citation type="journal article" date="2015" name="Genome Announc.">
        <title>Genomes of Geoalkalibacter ferrihydriticus Z-0531T and Geoalkalibacter subterraneus Red1T, Two Haloalkaliphilic Metal-Reducing Deltaproteobacteria.</title>
        <authorList>
            <person name="Badalamenti J.P."/>
            <person name="Krajmalnik-Brown R."/>
            <person name="Torres C.I."/>
            <person name="Bond D.R."/>
        </authorList>
    </citation>
    <scope>NUCLEOTIDE SEQUENCE [LARGE SCALE GENOMIC DNA]</scope>
    <source>
        <strain evidence="5 6">Red1</strain>
    </source>
</reference>
<dbReference type="Proteomes" id="UP000035036">
    <property type="component" value="Chromosome"/>
</dbReference>
<comment type="pathway">
    <text evidence="2">Cofactor biosynthesis; thiamine diphosphate biosynthesis; thiamine diphosphate from thiamine phosphate: step 1/1.</text>
</comment>
<feature type="binding site" evidence="2">
    <location>
        <position position="267"/>
    </location>
    <ligand>
        <name>substrate</name>
    </ligand>
</feature>
<comment type="miscellaneous">
    <text evidence="2">Reaction mechanism of ThiL seems to utilize a direct, inline transfer of the gamma-phosphate of ATP to TMP rather than a phosphorylated enzyme intermediate.</text>
</comment>
<dbReference type="STRING" id="483547.GSUB_15825"/>
<dbReference type="NCBIfam" id="TIGR01379">
    <property type="entry name" value="thiL"/>
    <property type="match status" value="1"/>
</dbReference>
<dbReference type="GO" id="GO:0000287">
    <property type="term" value="F:magnesium ion binding"/>
    <property type="evidence" value="ECO:0007669"/>
    <property type="project" value="UniProtKB-UniRule"/>
</dbReference>
<dbReference type="SUPFAM" id="SSF56042">
    <property type="entry name" value="PurM C-terminal domain-like"/>
    <property type="match status" value="1"/>
</dbReference>
<feature type="binding site" evidence="2">
    <location>
        <begin position="125"/>
        <end position="126"/>
    </location>
    <ligand>
        <name>ATP</name>
        <dbReference type="ChEBI" id="CHEBI:30616"/>
    </ligand>
</feature>
<dbReference type="PIRSF" id="PIRSF005303">
    <property type="entry name" value="Thiam_monoph_kin"/>
    <property type="match status" value="1"/>
</dbReference>
<evidence type="ECO:0000313" key="5">
    <source>
        <dbReference type="EMBL" id="AJF07729.1"/>
    </source>
</evidence>
<feature type="binding site" evidence="2">
    <location>
        <position position="49"/>
    </location>
    <ligand>
        <name>Mg(2+)</name>
        <dbReference type="ChEBI" id="CHEBI:18420"/>
        <label>2</label>
    </ligand>
</feature>
<keyword evidence="2" id="KW-0067">ATP-binding</keyword>
<dbReference type="Gene3D" id="3.30.1330.10">
    <property type="entry name" value="PurM-like, N-terminal domain"/>
    <property type="match status" value="1"/>
</dbReference>
<dbReference type="InterPro" id="IPR006283">
    <property type="entry name" value="ThiL-like"/>
</dbReference>
<feature type="binding site" evidence="2">
    <location>
        <position position="78"/>
    </location>
    <ligand>
        <name>Mg(2+)</name>
        <dbReference type="ChEBI" id="CHEBI:18420"/>
        <label>4</label>
    </ligand>
</feature>
<dbReference type="Pfam" id="PF02769">
    <property type="entry name" value="AIRS_C"/>
    <property type="match status" value="1"/>
</dbReference>
<accession>A0A0B5FSU7</accession>
<dbReference type="Gene3D" id="3.90.650.10">
    <property type="entry name" value="PurM-like C-terminal domain"/>
    <property type="match status" value="1"/>
</dbReference>
<dbReference type="HOGENOM" id="CLU_046964_1_1_7"/>
<evidence type="ECO:0000259" key="4">
    <source>
        <dbReference type="Pfam" id="PF02769"/>
    </source>
</evidence>
<feature type="binding site" evidence="2">
    <location>
        <position position="78"/>
    </location>
    <ligand>
        <name>Mg(2+)</name>
        <dbReference type="ChEBI" id="CHEBI:18420"/>
        <label>3</label>
    </ligand>
</feature>
<keyword evidence="1 2" id="KW-0784">Thiamine biosynthesis</keyword>
<keyword evidence="2" id="KW-0460">Magnesium</keyword>
<feature type="binding site" evidence="2">
    <location>
        <position position="218"/>
    </location>
    <ligand>
        <name>Mg(2+)</name>
        <dbReference type="ChEBI" id="CHEBI:18420"/>
        <label>5</label>
    </ligand>
</feature>
<comment type="catalytic activity">
    <reaction evidence="2">
        <text>thiamine phosphate + ATP = thiamine diphosphate + ADP</text>
        <dbReference type="Rhea" id="RHEA:15913"/>
        <dbReference type="ChEBI" id="CHEBI:30616"/>
        <dbReference type="ChEBI" id="CHEBI:37575"/>
        <dbReference type="ChEBI" id="CHEBI:58937"/>
        <dbReference type="ChEBI" id="CHEBI:456216"/>
        <dbReference type="EC" id="2.7.4.16"/>
    </reaction>
</comment>
<feature type="binding site" evidence="2">
    <location>
        <position position="49"/>
    </location>
    <ligand>
        <name>Mg(2+)</name>
        <dbReference type="ChEBI" id="CHEBI:18420"/>
        <label>1</label>
    </ligand>
</feature>
<dbReference type="OrthoDB" id="9802811at2"/>
<feature type="binding site" evidence="2">
    <location>
        <position position="32"/>
    </location>
    <ligand>
        <name>Mg(2+)</name>
        <dbReference type="ChEBI" id="CHEBI:18420"/>
        <label>3</label>
    </ligand>
</feature>
<feature type="domain" description="PurM-like C-terminal" evidence="4">
    <location>
        <begin position="156"/>
        <end position="302"/>
    </location>
</feature>
<dbReference type="InterPro" id="IPR010918">
    <property type="entry name" value="PurM-like_C_dom"/>
</dbReference>
<feature type="binding site" evidence="2">
    <location>
        <position position="215"/>
    </location>
    <ligand>
        <name>Mg(2+)</name>
        <dbReference type="ChEBI" id="CHEBI:18420"/>
        <label>3</label>
    </ligand>
</feature>
<name>A0A0B5FSU7_9BACT</name>
<keyword evidence="2" id="KW-0547">Nucleotide-binding</keyword>
<protein>
    <recommendedName>
        <fullName evidence="2">Thiamine-monophosphate kinase</fullName>
        <shortName evidence="2">TMP kinase</shortName>
        <shortName evidence="2">Thiamine-phosphate kinase</shortName>
        <ecNumber evidence="2">2.7.4.16</ecNumber>
    </recommendedName>
</protein>
<dbReference type="UniPathway" id="UPA00060">
    <property type="reaction ID" value="UER00142"/>
</dbReference>
<dbReference type="PANTHER" id="PTHR30270:SF0">
    <property type="entry name" value="THIAMINE-MONOPHOSPHATE KINASE"/>
    <property type="match status" value="1"/>
</dbReference>
<dbReference type="EMBL" id="CP010311">
    <property type="protein sequence ID" value="AJF07729.1"/>
    <property type="molecule type" value="Genomic_DNA"/>
</dbReference>
<keyword evidence="2" id="KW-0479">Metal-binding</keyword>
<evidence type="ECO:0000256" key="1">
    <source>
        <dbReference type="ARBA" id="ARBA00022977"/>
    </source>
</evidence>
<dbReference type="InterPro" id="IPR016188">
    <property type="entry name" value="PurM-like_N"/>
</dbReference>
<dbReference type="GO" id="GO:0005524">
    <property type="term" value="F:ATP binding"/>
    <property type="evidence" value="ECO:0007669"/>
    <property type="project" value="UniProtKB-UniRule"/>
</dbReference>
<dbReference type="AlphaFoldDB" id="A0A0B5FSU7"/>
<dbReference type="RefSeq" id="WP_040201698.1">
    <property type="nucleotide sequence ID" value="NZ_CP010311.1"/>
</dbReference>
<feature type="binding site" evidence="2">
    <location>
        <position position="126"/>
    </location>
    <ligand>
        <name>Mg(2+)</name>
        <dbReference type="ChEBI" id="CHEBI:18420"/>
        <label>1</label>
    </ligand>
</feature>
<dbReference type="EC" id="2.7.4.16" evidence="2"/>
<evidence type="ECO:0000259" key="3">
    <source>
        <dbReference type="Pfam" id="PF00586"/>
    </source>
</evidence>
<dbReference type="HAMAP" id="MF_02128">
    <property type="entry name" value="TMP_kinase"/>
    <property type="match status" value="1"/>
</dbReference>
<dbReference type="CDD" id="cd02194">
    <property type="entry name" value="ThiL"/>
    <property type="match status" value="1"/>
</dbReference>
<dbReference type="GO" id="GO:0009229">
    <property type="term" value="P:thiamine diphosphate biosynthetic process"/>
    <property type="evidence" value="ECO:0007669"/>
    <property type="project" value="UniProtKB-UniRule"/>
</dbReference>
<sequence>MSPGGLGEFEFIERLRRRCDPNGALVRGIGDDCAVARVPAGELLLTSTDLLIEDVHFRTAWIDMHDLGRKSVSVNVSDVAAMGGQPLSLFLALGIPADLSLEDLDRFTEGVLSACRDYGAVLAGGDTCRSPRGLFISVTVEGAVPDGLQVTRDGARPGDLVWVSGTLGDSALALRELLAGRQPPEECLRRHHDPRARVELGRTLAAQRFASAMIDISDGLFSDLGHILDASGCGAVLRRDLLPLSPAFLEFQQHQPEVNDLALTGGEDYELLFTSPPQHAEAVRALATPDLPLTEIGQITVSTDGLRIVDAQGTLRMPTRSGFDHFA</sequence>
<feature type="binding site" evidence="2">
    <location>
        <position position="78"/>
    </location>
    <ligand>
        <name>Mg(2+)</name>
        <dbReference type="ChEBI" id="CHEBI:18420"/>
        <label>2</label>
    </ligand>
</feature>
<dbReference type="InterPro" id="IPR036921">
    <property type="entry name" value="PurM-like_N_sf"/>
</dbReference>
<feature type="binding site" evidence="2">
    <location>
        <position position="56"/>
    </location>
    <ligand>
        <name>substrate</name>
    </ligand>
</feature>
<dbReference type="GO" id="GO:0009030">
    <property type="term" value="F:thiamine-phosphate kinase activity"/>
    <property type="evidence" value="ECO:0007669"/>
    <property type="project" value="UniProtKB-UniRule"/>
</dbReference>
<gene>
    <name evidence="2" type="primary">thiL</name>
    <name evidence="5" type="ORF">GSUB_15825</name>
</gene>
<dbReference type="SUPFAM" id="SSF55326">
    <property type="entry name" value="PurM N-terminal domain-like"/>
    <property type="match status" value="1"/>
</dbReference>
<feature type="binding site" evidence="2">
    <location>
        <position position="217"/>
    </location>
    <ligand>
        <name>ATP</name>
        <dbReference type="ChEBI" id="CHEBI:30616"/>
    </ligand>
</feature>
<feature type="binding site" evidence="2">
    <location>
        <position position="32"/>
    </location>
    <ligand>
        <name>Mg(2+)</name>
        <dbReference type="ChEBI" id="CHEBI:18420"/>
        <label>4</label>
    </ligand>
</feature>
<dbReference type="PANTHER" id="PTHR30270">
    <property type="entry name" value="THIAMINE-MONOPHOSPHATE KINASE"/>
    <property type="match status" value="1"/>
</dbReference>
<feature type="binding site" evidence="2">
    <location>
        <position position="323"/>
    </location>
    <ligand>
        <name>substrate</name>
    </ligand>
</feature>
<evidence type="ECO:0000256" key="2">
    <source>
        <dbReference type="HAMAP-Rule" id="MF_02128"/>
    </source>
</evidence>
<dbReference type="InterPro" id="IPR036676">
    <property type="entry name" value="PurM-like_C_sf"/>
</dbReference>
<dbReference type="GO" id="GO:0009228">
    <property type="term" value="P:thiamine biosynthetic process"/>
    <property type="evidence" value="ECO:0007669"/>
    <property type="project" value="UniProtKB-KW"/>
</dbReference>